<evidence type="ECO:0000313" key="1">
    <source>
        <dbReference type="EMBL" id="MBR9970819.1"/>
    </source>
</evidence>
<reference evidence="1 2" key="1">
    <citation type="submission" date="2021-04" db="EMBL/GenBank/DDBJ databases">
        <title>Magnetospirillum sulfuroxidans sp. nov., a facultative chemolithoautotrophic sulfur-oxidizing alphaproteobacterium isolated from freshwater sediment and proposals for Paramagetospirillum gen. nov., and Magnetospirillaceae fam. nov.</title>
        <authorList>
            <person name="Koziaeva V."/>
            <person name="Geelhoed J.S."/>
            <person name="Sorokin D.Y."/>
            <person name="Grouzdev D.S."/>
        </authorList>
    </citation>
    <scope>NUCLEOTIDE SEQUENCE [LARGE SCALE GENOMIC DNA]</scope>
    <source>
        <strain evidence="1 2">J10</strain>
    </source>
</reference>
<dbReference type="RefSeq" id="WP_211546274.1">
    <property type="nucleotide sequence ID" value="NZ_JAGTUF010000001.1"/>
</dbReference>
<keyword evidence="2" id="KW-1185">Reference proteome</keyword>
<sequence length="151" mass="16803">MTAAIPLPHLVVFSDMADIPAGIRLGWRERLLTWGFNAFLRPGFRHCMVLQPFFLGEAGGWLLVNPLSNGIDLSICPARAAEAVFEQVNSGIAHAVWAHPVREARITGLAPLTCVTAVKAILGLRCHAQTPYQLYRHLKREEEKWVDLPIN</sequence>
<evidence type="ECO:0000313" key="2">
    <source>
        <dbReference type="Proteomes" id="UP000680714"/>
    </source>
</evidence>
<name>A0ABS5I922_9PROT</name>
<comment type="caution">
    <text evidence="1">The sequence shown here is derived from an EMBL/GenBank/DDBJ whole genome shotgun (WGS) entry which is preliminary data.</text>
</comment>
<accession>A0ABS5I922</accession>
<gene>
    <name evidence="1" type="ORF">KEC16_03720</name>
</gene>
<proteinExistence type="predicted"/>
<dbReference type="Proteomes" id="UP000680714">
    <property type="component" value="Unassembled WGS sequence"/>
</dbReference>
<organism evidence="1 2">
    <name type="scientific">Magnetospirillum sulfuroxidans</name>
    <dbReference type="NCBI Taxonomy" id="611300"/>
    <lineage>
        <taxon>Bacteria</taxon>
        <taxon>Pseudomonadati</taxon>
        <taxon>Pseudomonadota</taxon>
        <taxon>Alphaproteobacteria</taxon>
        <taxon>Rhodospirillales</taxon>
        <taxon>Rhodospirillaceae</taxon>
        <taxon>Magnetospirillum</taxon>
    </lineage>
</organism>
<dbReference type="EMBL" id="JAGTUF010000001">
    <property type="protein sequence ID" value="MBR9970819.1"/>
    <property type="molecule type" value="Genomic_DNA"/>
</dbReference>
<protein>
    <submittedName>
        <fullName evidence="1">Uncharacterized protein</fullName>
    </submittedName>
</protein>